<evidence type="ECO:0000313" key="2">
    <source>
        <dbReference type="EMBL" id="CAI4218076.1"/>
    </source>
</evidence>
<evidence type="ECO:0000256" key="1">
    <source>
        <dbReference type="SAM" id="MobiDB-lite"/>
    </source>
</evidence>
<reference evidence="2" key="1">
    <citation type="submission" date="2022-11" db="EMBL/GenBank/DDBJ databases">
        <authorList>
            <person name="Scott C."/>
            <person name="Bruce N."/>
        </authorList>
    </citation>
    <scope>NUCLEOTIDE SEQUENCE</scope>
</reference>
<gene>
    <name evidence="2" type="ORF">PPNO1_LOCUS7673</name>
</gene>
<comment type="caution">
    <text evidence="2">The sequence shown here is derived from an EMBL/GenBank/DDBJ whole genome shotgun (WGS) entry which is preliminary data.</text>
</comment>
<feature type="compositionally biased region" description="Low complexity" evidence="1">
    <location>
        <begin position="52"/>
        <end position="66"/>
    </location>
</feature>
<proteinExistence type="predicted"/>
<organism evidence="2 3">
    <name type="scientific">Parascedosporium putredinis</name>
    <dbReference type="NCBI Taxonomy" id="1442378"/>
    <lineage>
        <taxon>Eukaryota</taxon>
        <taxon>Fungi</taxon>
        <taxon>Dikarya</taxon>
        <taxon>Ascomycota</taxon>
        <taxon>Pezizomycotina</taxon>
        <taxon>Sordariomycetes</taxon>
        <taxon>Hypocreomycetidae</taxon>
        <taxon>Microascales</taxon>
        <taxon>Microascaceae</taxon>
        <taxon>Parascedosporium</taxon>
    </lineage>
</organism>
<accession>A0A9P1H8U6</accession>
<dbReference type="EMBL" id="CALLCH030000017">
    <property type="protein sequence ID" value="CAI4218076.1"/>
    <property type="molecule type" value="Genomic_DNA"/>
</dbReference>
<keyword evidence="3" id="KW-1185">Reference proteome</keyword>
<dbReference type="Proteomes" id="UP000838763">
    <property type="component" value="Unassembled WGS sequence"/>
</dbReference>
<name>A0A9P1H8U6_9PEZI</name>
<protein>
    <submittedName>
        <fullName evidence="2">Uncharacterized protein</fullName>
    </submittedName>
</protein>
<evidence type="ECO:0000313" key="3">
    <source>
        <dbReference type="Proteomes" id="UP000838763"/>
    </source>
</evidence>
<dbReference type="AlphaFoldDB" id="A0A9P1H8U6"/>
<sequence length="112" mass="11615">MRYVASLLSGLRVGSSVCDCVSAAATENLALAQSQIYDPPYTAGDVPAPCEQGPSCQGSPSSGLGLEVSQASATEQYPPTYKPDDSESPYSRPPDARPGPDEDAPYSPSSPF</sequence>
<feature type="region of interest" description="Disordered" evidence="1">
    <location>
        <begin position="38"/>
        <end position="112"/>
    </location>
</feature>